<accession>A0A086XT16</accession>
<proteinExistence type="inferred from homology"/>
<dbReference type="InterPro" id="IPR051010">
    <property type="entry name" value="BCAA_transport"/>
</dbReference>
<dbReference type="CDD" id="cd06329">
    <property type="entry name" value="PBP1_SBP-like"/>
    <property type="match status" value="1"/>
</dbReference>
<dbReference type="InterPro" id="IPR028082">
    <property type="entry name" value="Peripla_BP_I"/>
</dbReference>
<dbReference type="InterPro" id="IPR028081">
    <property type="entry name" value="Leu-bd"/>
</dbReference>
<keyword evidence="4" id="KW-0029">Amino-acid transport</keyword>
<dbReference type="AlphaFoldDB" id="A0A086XT16"/>
<evidence type="ECO:0000256" key="2">
    <source>
        <dbReference type="ARBA" id="ARBA00022448"/>
    </source>
</evidence>
<dbReference type="RefSeq" id="WP_051909976.1">
    <property type="nucleotide sequence ID" value="NZ_JFZB01000027.1"/>
</dbReference>
<dbReference type="SUPFAM" id="SSF53822">
    <property type="entry name" value="Periplasmic binding protein-like I"/>
    <property type="match status" value="1"/>
</dbReference>
<evidence type="ECO:0000259" key="6">
    <source>
        <dbReference type="Pfam" id="PF13458"/>
    </source>
</evidence>
<dbReference type="Pfam" id="PF13458">
    <property type="entry name" value="Peripla_BP_6"/>
    <property type="match status" value="1"/>
</dbReference>
<comment type="similarity">
    <text evidence="1">Belongs to the leucine-binding protein family.</text>
</comment>
<evidence type="ECO:0000256" key="1">
    <source>
        <dbReference type="ARBA" id="ARBA00010062"/>
    </source>
</evidence>
<sequence>MLKTAMCCSALAIVWAGAVQAEPLQVALVETLSGPQASTGLLYRTAVQYEIDRINAAGGFRGEPVKLVEYDSQGGPVGAADRVKAAIADGARVILQGSSSSVAGQISEDVRKFNLRNKGKEVLYLNLGGEALELTGDKCNFYTIRTSPNAAIRFQTLTRGMKEMGLMGDKVYSINQNYSWGVDVQSIIEANAPKVGYKVVGETLHEVNKIQDFSPYVAQIQQSGADTVLTGNWSNDLLLLMKAASDARLKVRFGTAFLDQPGNIGNAGPVAEGNVMSAPFNPELNDKTRAFAEDYKAKTGHYPAYVEPYGVFGMELFAAALKTLDGQPGPVSADQLVLAIEKTGIETPVGPLRVRAADHQAEMSMVLQEVSKDALYKVDGTDYGFRPLKVYSGADSADPVQTTCQMKRPG</sequence>
<dbReference type="InterPro" id="IPR000709">
    <property type="entry name" value="Leu_Ile_Val-bd"/>
</dbReference>
<organism evidence="7 8">
    <name type="scientific">Paenirhodobacter enshiensis</name>
    <dbReference type="NCBI Taxonomy" id="1105367"/>
    <lineage>
        <taxon>Bacteria</taxon>
        <taxon>Pseudomonadati</taxon>
        <taxon>Pseudomonadota</taxon>
        <taxon>Alphaproteobacteria</taxon>
        <taxon>Rhodobacterales</taxon>
        <taxon>Rhodobacter group</taxon>
        <taxon>Paenirhodobacter</taxon>
    </lineage>
</organism>
<dbReference type="EMBL" id="JFZB01000027">
    <property type="protein sequence ID" value="KFI25166.1"/>
    <property type="molecule type" value="Genomic_DNA"/>
</dbReference>
<evidence type="ECO:0000313" key="7">
    <source>
        <dbReference type="EMBL" id="KFI25166.1"/>
    </source>
</evidence>
<feature type="chain" id="PRO_5001817095" evidence="5">
    <location>
        <begin position="22"/>
        <end position="410"/>
    </location>
</feature>
<dbReference type="STRING" id="1105367.CG50_06340"/>
<reference evidence="7 8" key="1">
    <citation type="submission" date="2014-03" db="EMBL/GenBank/DDBJ databases">
        <title>Genome of Paenirhodobacter enshiensis DW2-9.</title>
        <authorList>
            <person name="Wang D."/>
            <person name="Wang G."/>
        </authorList>
    </citation>
    <scope>NUCLEOTIDE SEQUENCE [LARGE SCALE GENOMIC DNA]</scope>
    <source>
        <strain evidence="7 8">DW2-9</strain>
    </source>
</reference>
<dbReference type="GO" id="GO:0006865">
    <property type="term" value="P:amino acid transport"/>
    <property type="evidence" value="ECO:0007669"/>
    <property type="project" value="UniProtKB-KW"/>
</dbReference>
<dbReference type="PRINTS" id="PR00337">
    <property type="entry name" value="LEUILEVALBP"/>
</dbReference>
<evidence type="ECO:0000313" key="8">
    <source>
        <dbReference type="Proteomes" id="UP000028824"/>
    </source>
</evidence>
<evidence type="ECO:0000256" key="4">
    <source>
        <dbReference type="ARBA" id="ARBA00022970"/>
    </source>
</evidence>
<dbReference type="PANTHER" id="PTHR30483:SF6">
    <property type="entry name" value="PERIPLASMIC BINDING PROTEIN OF ABC TRANSPORTER FOR NATURAL AMINO ACIDS"/>
    <property type="match status" value="1"/>
</dbReference>
<keyword evidence="8" id="KW-1185">Reference proteome</keyword>
<keyword evidence="2" id="KW-0813">Transport</keyword>
<protein>
    <submittedName>
        <fullName evidence="7">Amino acid-binding protein</fullName>
    </submittedName>
</protein>
<keyword evidence="3 5" id="KW-0732">Signal</keyword>
<gene>
    <name evidence="7" type="ORF">CG50_06340</name>
</gene>
<feature type="signal peptide" evidence="5">
    <location>
        <begin position="1"/>
        <end position="21"/>
    </location>
</feature>
<dbReference type="OrthoDB" id="9768099at2"/>
<feature type="domain" description="Leucine-binding protein" evidence="6">
    <location>
        <begin position="23"/>
        <end position="373"/>
    </location>
</feature>
<dbReference type="PANTHER" id="PTHR30483">
    <property type="entry name" value="LEUCINE-SPECIFIC-BINDING PROTEIN"/>
    <property type="match status" value="1"/>
</dbReference>
<dbReference type="eggNOG" id="COG0683">
    <property type="taxonomic scope" value="Bacteria"/>
</dbReference>
<comment type="caution">
    <text evidence="7">The sequence shown here is derived from an EMBL/GenBank/DDBJ whole genome shotgun (WGS) entry which is preliminary data.</text>
</comment>
<name>A0A086XT16_9RHOB</name>
<dbReference type="Gene3D" id="3.40.50.2300">
    <property type="match status" value="2"/>
</dbReference>
<evidence type="ECO:0000256" key="5">
    <source>
        <dbReference type="SAM" id="SignalP"/>
    </source>
</evidence>
<dbReference type="Proteomes" id="UP000028824">
    <property type="component" value="Unassembled WGS sequence"/>
</dbReference>
<evidence type="ECO:0000256" key="3">
    <source>
        <dbReference type="ARBA" id="ARBA00022729"/>
    </source>
</evidence>